<gene>
    <name evidence="3" type="ORF">ISN44_As08g032360</name>
</gene>
<dbReference type="InterPro" id="IPR013187">
    <property type="entry name" value="F-box-assoc_dom_typ3"/>
</dbReference>
<feature type="domain" description="F-box" evidence="2">
    <location>
        <begin position="21"/>
        <end position="59"/>
    </location>
</feature>
<comment type="caution">
    <text evidence="3">The sequence shown here is derived from an EMBL/GenBank/DDBJ whole genome shotgun (WGS) entry which is preliminary data.</text>
</comment>
<dbReference type="Pfam" id="PF08268">
    <property type="entry name" value="FBA_3"/>
    <property type="match status" value="1"/>
</dbReference>
<protein>
    <submittedName>
        <fullName evidence="3">F-box domain</fullName>
    </submittedName>
</protein>
<organism evidence="3 4">
    <name type="scientific">Arabidopsis suecica</name>
    <name type="common">Swedish thale-cress</name>
    <name type="synonym">Cardaminopsis suecica</name>
    <dbReference type="NCBI Taxonomy" id="45249"/>
    <lineage>
        <taxon>Eukaryota</taxon>
        <taxon>Viridiplantae</taxon>
        <taxon>Streptophyta</taxon>
        <taxon>Embryophyta</taxon>
        <taxon>Tracheophyta</taxon>
        <taxon>Spermatophyta</taxon>
        <taxon>Magnoliopsida</taxon>
        <taxon>eudicotyledons</taxon>
        <taxon>Gunneridae</taxon>
        <taxon>Pentapetalae</taxon>
        <taxon>rosids</taxon>
        <taxon>malvids</taxon>
        <taxon>Brassicales</taxon>
        <taxon>Brassicaceae</taxon>
        <taxon>Camelineae</taxon>
        <taxon>Arabidopsis</taxon>
    </lineage>
</organism>
<dbReference type="CDD" id="cd22157">
    <property type="entry name" value="F-box_AtFBW1-like"/>
    <property type="match status" value="1"/>
</dbReference>
<evidence type="ECO:0000313" key="4">
    <source>
        <dbReference type="Proteomes" id="UP000694251"/>
    </source>
</evidence>
<dbReference type="PANTHER" id="PTHR31111:SF128">
    <property type="entry name" value="F-BOX DOMAIN-CONTAINING PROTEIN"/>
    <property type="match status" value="1"/>
</dbReference>
<evidence type="ECO:0000256" key="1">
    <source>
        <dbReference type="SAM" id="MobiDB-lite"/>
    </source>
</evidence>
<dbReference type="InterPro" id="IPR004252">
    <property type="entry name" value="Probable_transposase_24"/>
</dbReference>
<dbReference type="InterPro" id="IPR017451">
    <property type="entry name" value="F-box-assoc_interact_dom"/>
</dbReference>
<evidence type="ECO:0000313" key="3">
    <source>
        <dbReference type="EMBL" id="KAG7583718.1"/>
    </source>
</evidence>
<sequence length="732" mass="81722">MSKANKRRSKSRKRGENSDSIPTDLITEIFSRLPTKSIARFRCVSKLWGSMLHCPYFTELFLTRSLARPRLLFGVEGFGEWLLYSLPQTQNPYEKSLVVTADFHTKFREKINGEGMSYASGLIYFPNTLCNPITGQYAILPKLIRYRMVNSFLGFDPVDKQFKVLCEAYPFSHGSGHHKILTLGTEKLRWKRKNHFLSYRYSFYAEDVCINGVLYYLAEKAIGSEFIVCFDVRSEKFKFIEAECISLFDKLINYKGKLGGIELICDVHDAIVEIGMWILEDMKIQIWSKYVYTLPPNNIVDYSCFSVAGVTATDYVEDLNVNDAIEQLKSSISAQSVKNKVRAEFDKKLKSSMCDQVRRWKRKWKRKGDDAKPKWIDPHVWAALVRYWLDPKSEAKSINSRNARYQDPDDTGISKHRSGQTSFKARARKHSEKTGELTPDFLQVLEETHRNPDGTFTDGKSESIYNEVSSRIQEMESELCAGDNMESSASGGLSIHAKNKIYTAGDDDDVYLSSLVAPRKKNRIYGIGSLQQEAASAHTGAPPPPTEDPLILAKKLAVAEASLQAQATQIQESQATLQAQATELKQSKEKMHSYDAYFEYLAEKDPAFAALFRAENQPSTNQADLVTTTETTPVTGDNTGNGTAAATLEEVDKAGEVEDATLLANPVSSVVPAVGMAGWVVAAVVVGRMPVGVVVAWMGCSGAVEADDKKAANSGSLSFMKRTSFSKLEILD</sequence>
<dbReference type="Pfam" id="PF00646">
    <property type="entry name" value="F-box"/>
    <property type="match status" value="1"/>
</dbReference>
<feature type="region of interest" description="Disordered" evidence="1">
    <location>
        <begin position="398"/>
        <end position="432"/>
    </location>
</feature>
<dbReference type="AlphaFoldDB" id="A0A8T2B9A5"/>
<dbReference type="PANTHER" id="PTHR31111">
    <property type="entry name" value="BNAA05G37150D PROTEIN-RELATED"/>
    <property type="match status" value="1"/>
</dbReference>
<dbReference type="InterPro" id="IPR001810">
    <property type="entry name" value="F-box_dom"/>
</dbReference>
<dbReference type="Pfam" id="PF03004">
    <property type="entry name" value="Transposase_24"/>
    <property type="match status" value="1"/>
</dbReference>
<dbReference type="EMBL" id="JAEFBJ010000008">
    <property type="protein sequence ID" value="KAG7583718.1"/>
    <property type="molecule type" value="Genomic_DNA"/>
</dbReference>
<reference evidence="3 4" key="1">
    <citation type="submission" date="2020-12" db="EMBL/GenBank/DDBJ databases">
        <title>Concerted genomic and epigenomic changes stabilize Arabidopsis allopolyploids.</title>
        <authorList>
            <person name="Chen Z."/>
        </authorList>
    </citation>
    <scope>NUCLEOTIDE SEQUENCE [LARGE SCALE GENOMIC DNA]</scope>
    <source>
        <strain evidence="3">As9502</strain>
        <tissue evidence="3">Leaf</tissue>
    </source>
</reference>
<accession>A0A8T2B9A5</accession>
<name>A0A8T2B9A5_ARASU</name>
<proteinExistence type="predicted"/>
<evidence type="ECO:0000259" key="2">
    <source>
        <dbReference type="SMART" id="SM00256"/>
    </source>
</evidence>
<dbReference type="OrthoDB" id="1028453at2759"/>
<keyword evidence="4" id="KW-1185">Reference proteome</keyword>
<dbReference type="NCBIfam" id="TIGR01640">
    <property type="entry name" value="F_box_assoc_1"/>
    <property type="match status" value="1"/>
</dbReference>
<dbReference type="Proteomes" id="UP000694251">
    <property type="component" value="Chromosome 8"/>
</dbReference>
<dbReference type="SMART" id="SM00256">
    <property type="entry name" value="FBOX"/>
    <property type="match status" value="1"/>
</dbReference>